<accession>A0AAE0ZK07</accession>
<dbReference type="Pfam" id="PF14542">
    <property type="entry name" value="Acetyltransf_CG"/>
    <property type="match status" value="1"/>
</dbReference>
<dbReference type="SUPFAM" id="SSF55729">
    <property type="entry name" value="Acyl-CoA N-acyltransferases (Nat)"/>
    <property type="match status" value="1"/>
</dbReference>
<dbReference type="Proteomes" id="UP001283361">
    <property type="component" value="Unassembled WGS sequence"/>
</dbReference>
<dbReference type="InterPro" id="IPR031165">
    <property type="entry name" value="GNAT_YJDJ"/>
</dbReference>
<sequence length="173" mass="19551">MKNVLLSSMTNGVPANSYSCGLYKHLKQSRSGLETVWHTFAYRLFGTATDSSGTTMSVPRSDTEKSPFVVGHDSKQKMFYVELKDKAKTKKDSMAKLEYEWVRPGLVDLHHTETPPAFQGQGIAKILVLAGLDHFCEQDVLIRPTCTYVQKVLRENLTSRYKDHVEESYLSSL</sequence>
<dbReference type="InterPro" id="IPR045057">
    <property type="entry name" value="Gcn5-rel_NAT"/>
</dbReference>
<protein>
    <recommendedName>
        <fullName evidence="2">Protein NATD1</fullName>
    </recommendedName>
    <alternativeName>
        <fullName evidence="3">N-acetyltransferase domain-containing protein 1</fullName>
    </alternativeName>
</protein>
<evidence type="ECO:0000256" key="2">
    <source>
        <dbReference type="ARBA" id="ARBA00020243"/>
    </source>
</evidence>
<keyword evidence="6" id="KW-1185">Reference proteome</keyword>
<feature type="domain" description="N-acetyltransferase" evidence="4">
    <location>
        <begin position="71"/>
        <end position="166"/>
    </location>
</feature>
<gene>
    <name evidence="5" type="ORF">RRG08_048114</name>
</gene>
<proteinExistence type="inferred from homology"/>
<organism evidence="5 6">
    <name type="scientific">Elysia crispata</name>
    <name type="common">lettuce slug</name>
    <dbReference type="NCBI Taxonomy" id="231223"/>
    <lineage>
        <taxon>Eukaryota</taxon>
        <taxon>Metazoa</taxon>
        <taxon>Spiralia</taxon>
        <taxon>Lophotrochozoa</taxon>
        <taxon>Mollusca</taxon>
        <taxon>Gastropoda</taxon>
        <taxon>Heterobranchia</taxon>
        <taxon>Euthyneura</taxon>
        <taxon>Panpulmonata</taxon>
        <taxon>Sacoglossa</taxon>
        <taxon>Placobranchoidea</taxon>
        <taxon>Plakobranchidae</taxon>
        <taxon>Elysia</taxon>
    </lineage>
</organism>
<dbReference type="AlphaFoldDB" id="A0AAE0ZK07"/>
<evidence type="ECO:0000259" key="4">
    <source>
        <dbReference type="PROSITE" id="PS51729"/>
    </source>
</evidence>
<dbReference type="PROSITE" id="PS51729">
    <property type="entry name" value="GNAT_YJDJ"/>
    <property type="match status" value="1"/>
</dbReference>
<dbReference type="PANTHER" id="PTHR31435">
    <property type="entry name" value="PROTEIN NATD1"/>
    <property type="match status" value="1"/>
</dbReference>
<comment type="similarity">
    <text evidence="1">Belongs to the NATD1 family.</text>
</comment>
<evidence type="ECO:0000313" key="5">
    <source>
        <dbReference type="EMBL" id="KAK3769902.1"/>
    </source>
</evidence>
<dbReference type="Gene3D" id="3.40.630.30">
    <property type="match status" value="1"/>
</dbReference>
<dbReference type="PANTHER" id="PTHR31435:SF9">
    <property type="entry name" value="PROTEIN NATD1"/>
    <property type="match status" value="1"/>
</dbReference>
<name>A0AAE0ZK07_9GAST</name>
<evidence type="ECO:0000313" key="6">
    <source>
        <dbReference type="Proteomes" id="UP001283361"/>
    </source>
</evidence>
<comment type="caution">
    <text evidence="5">The sequence shown here is derived from an EMBL/GenBank/DDBJ whole genome shotgun (WGS) entry which is preliminary data.</text>
</comment>
<evidence type="ECO:0000256" key="3">
    <source>
        <dbReference type="ARBA" id="ARBA00031876"/>
    </source>
</evidence>
<evidence type="ECO:0000256" key="1">
    <source>
        <dbReference type="ARBA" id="ARBA00006233"/>
    </source>
</evidence>
<dbReference type="EMBL" id="JAWDGP010003874">
    <property type="protein sequence ID" value="KAK3769902.1"/>
    <property type="molecule type" value="Genomic_DNA"/>
</dbReference>
<reference evidence="5" key="1">
    <citation type="journal article" date="2023" name="G3 (Bethesda)">
        <title>A reference genome for the long-term kleptoplast-retaining sea slug Elysia crispata morphotype clarki.</title>
        <authorList>
            <person name="Eastman K.E."/>
            <person name="Pendleton A.L."/>
            <person name="Shaikh M.A."/>
            <person name="Suttiyut T."/>
            <person name="Ogas R."/>
            <person name="Tomko P."/>
            <person name="Gavelis G."/>
            <person name="Widhalm J.R."/>
            <person name="Wisecaver J.H."/>
        </authorList>
    </citation>
    <scope>NUCLEOTIDE SEQUENCE</scope>
    <source>
        <strain evidence="5">ECLA1</strain>
    </source>
</reference>
<dbReference type="InterPro" id="IPR016181">
    <property type="entry name" value="Acyl_CoA_acyltransferase"/>
</dbReference>